<feature type="coiled-coil region" evidence="1">
    <location>
        <begin position="69"/>
        <end position="117"/>
    </location>
</feature>
<dbReference type="InParanoid" id="A0A0V0R2C3"/>
<feature type="compositionally biased region" description="Acidic residues" evidence="2">
    <location>
        <begin position="414"/>
        <end position="425"/>
    </location>
</feature>
<feature type="compositionally biased region" description="Basic and acidic residues" evidence="2">
    <location>
        <begin position="154"/>
        <end position="167"/>
    </location>
</feature>
<name>A0A0V0R2C3_PSEPJ</name>
<dbReference type="Proteomes" id="UP000054937">
    <property type="component" value="Unassembled WGS sequence"/>
</dbReference>
<sequence length="823" mass="98185">MQQQQDNNENFDLFQNNDCQNLKLSEVIEKQKQEIIKIRNQNHLYPLQFPISGEQTVFQKDDDQNYIENEDQNQDLIDQEECLVELKDKKTYEQQILKYQQAANRDYEEQKHKMQQQNPQDMQSAHYCYQTQFKKQRPVVFDLTQVDQDQLIKKQPELNQQNEKEKGSNQNISKTVHRVSKYYKLLRQQQKVIYGTNYEKIRFTELLNEYPNKKMQIIQQFLSKKQERQYLKEEDKQQSCQKENILFNQEGQQQNINLFSSGNTPYKKLNIFKVNNDNNQNINKINNIQNKEKHNIFQNNLKKQSIFANIPQRYHHNNIFIKQINSEQQQLQENKQKDKIQKNKIDLEYQPADKNFQIDITKIQPTNLNFKQSDNNKAKLQNSKMFEEDLPQFQNINKQNQNKCRKRKKKNFYDESDDNQSESESEIQIYQKQAEDLKNQIQALKNFNKNNINKLSYSNSNSQSQKNSQQNQNFNDEDKKTAQKIKNLPQHLNQLYQRTTQKVDKNYKNYEKQNQFNQNNQQNQQIQINPTQQIKQQKNSQKSSSYIAAESEDSMNSQYLLYNLQKSIRQQKKLDQGHQNININNKKILYSSDSSSSRSIPFNNLYNNNLSSSNNNSLNFNNLQAQYNNNSLNFNNLQAQYNKNKQLNQQNKNTVNNNQNKDIKIYQVELLGNKGQNKHYFPCYLDKQLGIGQFYQGMLENQVQDDDVSTDEETEEYYIKKCFGQLNEAIELKQKEEKIQKRKSLKNPNHKRSISPQLKRDQENNNYNILSQETQLDRTVLKNTQPYNKIRSLSQTAIKNKINNNQNCLLQQSEQSYENSFCI</sequence>
<evidence type="ECO:0000256" key="2">
    <source>
        <dbReference type="SAM" id="MobiDB-lite"/>
    </source>
</evidence>
<dbReference type="AlphaFoldDB" id="A0A0V0R2C3"/>
<proteinExistence type="predicted"/>
<protein>
    <submittedName>
        <fullName evidence="3">Uncharacterized protein</fullName>
    </submittedName>
</protein>
<feature type="region of interest" description="Disordered" evidence="2">
    <location>
        <begin position="388"/>
        <end position="427"/>
    </location>
</feature>
<feature type="compositionally biased region" description="Basic residues" evidence="2">
    <location>
        <begin position="740"/>
        <end position="753"/>
    </location>
</feature>
<feature type="region of interest" description="Disordered" evidence="2">
    <location>
        <begin position="530"/>
        <end position="550"/>
    </location>
</feature>
<evidence type="ECO:0000313" key="4">
    <source>
        <dbReference type="Proteomes" id="UP000054937"/>
    </source>
</evidence>
<organism evidence="3 4">
    <name type="scientific">Pseudocohnilembus persalinus</name>
    <name type="common">Ciliate</name>
    <dbReference type="NCBI Taxonomy" id="266149"/>
    <lineage>
        <taxon>Eukaryota</taxon>
        <taxon>Sar</taxon>
        <taxon>Alveolata</taxon>
        <taxon>Ciliophora</taxon>
        <taxon>Intramacronucleata</taxon>
        <taxon>Oligohymenophorea</taxon>
        <taxon>Scuticociliatia</taxon>
        <taxon>Philasterida</taxon>
        <taxon>Pseudocohnilembidae</taxon>
        <taxon>Pseudocohnilembus</taxon>
    </lineage>
</organism>
<gene>
    <name evidence="3" type="ORF">PPERSA_13022</name>
</gene>
<accession>A0A0V0R2C3</accession>
<feature type="region of interest" description="Disordered" evidence="2">
    <location>
        <begin position="154"/>
        <end position="173"/>
    </location>
</feature>
<feature type="coiled-coil region" evidence="1">
    <location>
        <begin position="637"/>
        <end position="664"/>
    </location>
</feature>
<keyword evidence="4" id="KW-1185">Reference proteome</keyword>
<keyword evidence="1" id="KW-0175">Coiled coil</keyword>
<feature type="compositionally biased region" description="Low complexity" evidence="2">
    <location>
        <begin position="530"/>
        <end position="545"/>
    </location>
</feature>
<feature type="region of interest" description="Disordered" evidence="2">
    <location>
        <begin position="452"/>
        <end position="479"/>
    </location>
</feature>
<evidence type="ECO:0000256" key="1">
    <source>
        <dbReference type="SAM" id="Coils"/>
    </source>
</evidence>
<dbReference type="EMBL" id="LDAU01000063">
    <property type="protein sequence ID" value="KRX08541.1"/>
    <property type="molecule type" value="Genomic_DNA"/>
</dbReference>
<feature type="compositionally biased region" description="Low complexity" evidence="2">
    <location>
        <begin position="452"/>
        <end position="473"/>
    </location>
</feature>
<comment type="caution">
    <text evidence="3">The sequence shown here is derived from an EMBL/GenBank/DDBJ whole genome shotgun (WGS) entry which is preliminary data.</text>
</comment>
<evidence type="ECO:0000313" key="3">
    <source>
        <dbReference type="EMBL" id="KRX08541.1"/>
    </source>
</evidence>
<feature type="compositionally biased region" description="Low complexity" evidence="2">
    <location>
        <begin position="392"/>
        <end position="402"/>
    </location>
</feature>
<reference evidence="3 4" key="1">
    <citation type="journal article" date="2015" name="Sci. Rep.">
        <title>Genome of the facultative scuticociliatosis pathogen Pseudocohnilembus persalinus provides insight into its virulence through horizontal gene transfer.</title>
        <authorList>
            <person name="Xiong J."/>
            <person name="Wang G."/>
            <person name="Cheng J."/>
            <person name="Tian M."/>
            <person name="Pan X."/>
            <person name="Warren A."/>
            <person name="Jiang C."/>
            <person name="Yuan D."/>
            <person name="Miao W."/>
        </authorList>
    </citation>
    <scope>NUCLEOTIDE SEQUENCE [LARGE SCALE GENOMIC DNA]</scope>
    <source>
        <strain evidence="3">36N120E</strain>
    </source>
</reference>
<feature type="region of interest" description="Disordered" evidence="2">
    <location>
        <begin position="739"/>
        <end position="764"/>
    </location>
</feature>